<protein>
    <submittedName>
        <fullName evidence="1">Uncharacterized protein</fullName>
    </submittedName>
</protein>
<comment type="caution">
    <text evidence="1">The sequence shown here is derived from an EMBL/GenBank/DDBJ whole genome shotgun (WGS) entry which is preliminary data.</text>
</comment>
<dbReference type="EMBL" id="CM046395">
    <property type="protein sequence ID" value="KAI8544301.1"/>
    <property type="molecule type" value="Genomic_DNA"/>
</dbReference>
<sequence>MRMVVFAFDVVAAVVLQCAVAQRAYVIGDSSLGWTIPPNGAEAHDVVQVTKDSYDECTSTNPIGSPFTIGPANITLTSAGDHNYICSYASHCQMGQKLAITVSVAGTPGAAPTPSTTARPPPSTPSPTSGTTPEACAPVPSTTTPSAGGPTTTGQVPLPPPDSSSPAVFGGFFLAILTISVAALF</sequence>
<gene>
    <name evidence="1" type="ORF">RHMOL_Rhmol08G0285700</name>
</gene>
<evidence type="ECO:0000313" key="2">
    <source>
        <dbReference type="Proteomes" id="UP001062846"/>
    </source>
</evidence>
<accession>A0ACC0MTC8</accession>
<reference evidence="1" key="1">
    <citation type="submission" date="2022-02" db="EMBL/GenBank/DDBJ databases">
        <title>Plant Genome Project.</title>
        <authorList>
            <person name="Zhang R.-G."/>
        </authorList>
    </citation>
    <scope>NUCLEOTIDE SEQUENCE</scope>
    <source>
        <strain evidence="1">AT1</strain>
    </source>
</reference>
<proteinExistence type="predicted"/>
<dbReference type="Proteomes" id="UP001062846">
    <property type="component" value="Chromosome 8"/>
</dbReference>
<organism evidence="1 2">
    <name type="scientific">Rhododendron molle</name>
    <name type="common">Chinese azalea</name>
    <name type="synonym">Azalea mollis</name>
    <dbReference type="NCBI Taxonomy" id="49168"/>
    <lineage>
        <taxon>Eukaryota</taxon>
        <taxon>Viridiplantae</taxon>
        <taxon>Streptophyta</taxon>
        <taxon>Embryophyta</taxon>
        <taxon>Tracheophyta</taxon>
        <taxon>Spermatophyta</taxon>
        <taxon>Magnoliopsida</taxon>
        <taxon>eudicotyledons</taxon>
        <taxon>Gunneridae</taxon>
        <taxon>Pentapetalae</taxon>
        <taxon>asterids</taxon>
        <taxon>Ericales</taxon>
        <taxon>Ericaceae</taxon>
        <taxon>Ericoideae</taxon>
        <taxon>Rhodoreae</taxon>
        <taxon>Rhododendron</taxon>
    </lineage>
</organism>
<evidence type="ECO:0000313" key="1">
    <source>
        <dbReference type="EMBL" id="KAI8544301.1"/>
    </source>
</evidence>
<keyword evidence="2" id="KW-1185">Reference proteome</keyword>
<name>A0ACC0MTC8_RHOML</name>